<dbReference type="PANTHER" id="PTHR30193:SF41">
    <property type="entry name" value="DIACETYLCHITOBIOSE UPTAKE SYSTEM PERMEASE PROTEIN NGCF"/>
    <property type="match status" value="1"/>
</dbReference>
<dbReference type="AlphaFoldDB" id="A0A841T060"/>
<accession>A0A841T060</accession>
<dbReference type="Proteomes" id="UP000535838">
    <property type="component" value="Unassembled WGS sequence"/>
</dbReference>
<dbReference type="InterPro" id="IPR035906">
    <property type="entry name" value="MetI-like_sf"/>
</dbReference>
<dbReference type="GO" id="GO:0055085">
    <property type="term" value="P:transmembrane transport"/>
    <property type="evidence" value="ECO:0007669"/>
    <property type="project" value="InterPro"/>
</dbReference>
<feature type="domain" description="ABC transmembrane type-1" evidence="8">
    <location>
        <begin position="72"/>
        <end position="288"/>
    </location>
</feature>
<dbReference type="PANTHER" id="PTHR30193">
    <property type="entry name" value="ABC TRANSPORTER PERMEASE PROTEIN"/>
    <property type="match status" value="1"/>
</dbReference>
<name>A0A841T060_9BACL</name>
<gene>
    <name evidence="9" type="ORF">H7B67_16840</name>
</gene>
<keyword evidence="5 7" id="KW-1133">Transmembrane helix</keyword>
<comment type="similarity">
    <text evidence="7">Belongs to the binding-protein-dependent transport system permease family.</text>
</comment>
<dbReference type="Gene3D" id="1.10.3720.10">
    <property type="entry name" value="MetI-like"/>
    <property type="match status" value="1"/>
</dbReference>
<dbReference type="PROSITE" id="PS50928">
    <property type="entry name" value="ABC_TM1"/>
    <property type="match status" value="1"/>
</dbReference>
<evidence type="ECO:0000256" key="2">
    <source>
        <dbReference type="ARBA" id="ARBA00022448"/>
    </source>
</evidence>
<feature type="transmembrane region" description="Helical" evidence="7">
    <location>
        <begin position="262"/>
        <end position="283"/>
    </location>
</feature>
<protein>
    <submittedName>
        <fullName evidence="9">Sugar ABC transporter permease</fullName>
    </submittedName>
</protein>
<evidence type="ECO:0000256" key="5">
    <source>
        <dbReference type="ARBA" id="ARBA00022989"/>
    </source>
</evidence>
<proteinExistence type="inferred from homology"/>
<dbReference type="CDD" id="cd06261">
    <property type="entry name" value="TM_PBP2"/>
    <property type="match status" value="1"/>
</dbReference>
<dbReference type="EMBL" id="JACJVQ010000014">
    <property type="protein sequence ID" value="MBB6635788.1"/>
    <property type="molecule type" value="Genomic_DNA"/>
</dbReference>
<keyword evidence="4 7" id="KW-0812">Transmembrane</keyword>
<feature type="transmembrane region" description="Helical" evidence="7">
    <location>
        <begin position="162"/>
        <end position="185"/>
    </location>
</feature>
<feature type="transmembrane region" description="Helical" evidence="7">
    <location>
        <begin position="110"/>
        <end position="130"/>
    </location>
</feature>
<feature type="transmembrane region" description="Helical" evidence="7">
    <location>
        <begin position="12"/>
        <end position="34"/>
    </location>
</feature>
<keyword evidence="6 7" id="KW-0472">Membrane</keyword>
<comment type="caution">
    <text evidence="9">The sequence shown here is derived from an EMBL/GenBank/DDBJ whole genome shotgun (WGS) entry which is preliminary data.</text>
</comment>
<dbReference type="GO" id="GO:0005886">
    <property type="term" value="C:plasma membrane"/>
    <property type="evidence" value="ECO:0007669"/>
    <property type="project" value="UniProtKB-SubCell"/>
</dbReference>
<keyword evidence="3" id="KW-1003">Cell membrane</keyword>
<reference evidence="9 10" key="1">
    <citation type="submission" date="2020-08" db="EMBL/GenBank/DDBJ databases">
        <title>Cohnella phylogeny.</title>
        <authorList>
            <person name="Dunlap C."/>
        </authorList>
    </citation>
    <scope>NUCLEOTIDE SEQUENCE [LARGE SCALE GENOMIC DNA]</scope>
    <source>
        <strain evidence="9 10">DSM 25241</strain>
    </source>
</reference>
<comment type="subcellular location">
    <subcellularLocation>
        <location evidence="1 7">Cell membrane</location>
        <topology evidence="1 7">Multi-pass membrane protein</topology>
    </subcellularLocation>
</comment>
<evidence type="ECO:0000259" key="8">
    <source>
        <dbReference type="PROSITE" id="PS50928"/>
    </source>
</evidence>
<evidence type="ECO:0000256" key="4">
    <source>
        <dbReference type="ARBA" id="ARBA00022692"/>
    </source>
</evidence>
<dbReference type="Pfam" id="PF00528">
    <property type="entry name" value="BPD_transp_1"/>
    <property type="match status" value="1"/>
</dbReference>
<evidence type="ECO:0000256" key="3">
    <source>
        <dbReference type="ARBA" id="ARBA00022475"/>
    </source>
</evidence>
<dbReference type="SUPFAM" id="SSF161098">
    <property type="entry name" value="MetI-like"/>
    <property type="match status" value="1"/>
</dbReference>
<keyword evidence="10" id="KW-1185">Reference proteome</keyword>
<evidence type="ECO:0000256" key="1">
    <source>
        <dbReference type="ARBA" id="ARBA00004651"/>
    </source>
</evidence>
<evidence type="ECO:0000313" key="10">
    <source>
        <dbReference type="Proteomes" id="UP000535838"/>
    </source>
</evidence>
<evidence type="ECO:0000313" key="9">
    <source>
        <dbReference type="EMBL" id="MBB6635788.1"/>
    </source>
</evidence>
<feature type="transmembrane region" description="Helical" evidence="7">
    <location>
        <begin position="223"/>
        <end position="242"/>
    </location>
</feature>
<sequence>MRSVSEKRQRYLFIAAFIVPTLVFFCVFTIYPVIQALYYSFFDWSGMSDTKEFIGIDNFKEMWNDPIVLRAVGNDYFLVAGKIVGIMILATFFAVALTRFNFKLAGFFRSIFFIPNVISVVVIGVLWNFIYNPQIGFLNAFLSLFTEEKVTITWLGFTSHTIWMLLPPAIWAGIGFYMILLIAAIQNIPESYYEAAELEGAGQWTQFRSITVPLIWEQMKVSIINIMMTTLNGSFVIVWIMTEGGPDNSTQVMGSYLYQMAFRQYHFGFAASIGVLILVLSLVTTVVMQRLLRHEAVELS</sequence>
<dbReference type="RefSeq" id="WP_185121021.1">
    <property type="nucleotide sequence ID" value="NZ_JACJVQ010000014.1"/>
</dbReference>
<evidence type="ECO:0000256" key="7">
    <source>
        <dbReference type="RuleBase" id="RU363032"/>
    </source>
</evidence>
<evidence type="ECO:0000256" key="6">
    <source>
        <dbReference type="ARBA" id="ARBA00023136"/>
    </source>
</evidence>
<keyword evidence="2 7" id="KW-0813">Transport</keyword>
<feature type="transmembrane region" description="Helical" evidence="7">
    <location>
        <begin position="76"/>
        <end position="98"/>
    </location>
</feature>
<organism evidence="9 10">
    <name type="scientific">Cohnella thailandensis</name>
    <dbReference type="NCBI Taxonomy" id="557557"/>
    <lineage>
        <taxon>Bacteria</taxon>
        <taxon>Bacillati</taxon>
        <taxon>Bacillota</taxon>
        <taxon>Bacilli</taxon>
        <taxon>Bacillales</taxon>
        <taxon>Paenibacillaceae</taxon>
        <taxon>Cohnella</taxon>
    </lineage>
</organism>
<dbReference type="InterPro" id="IPR051393">
    <property type="entry name" value="ABC_transporter_permease"/>
</dbReference>
<dbReference type="InterPro" id="IPR000515">
    <property type="entry name" value="MetI-like"/>
</dbReference>